<evidence type="ECO:0000313" key="4">
    <source>
        <dbReference type="Proteomes" id="UP000198983"/>
    </source>
</evidence>
<keyword evidence="1" id="KW-0378">Hydrolase</keyword>
<dbReference type="SUPFAM" id="SSF53474">
    <property type="entry name" value="alpha/beta-Hydrolases"/>
    <property type="match status" value="1"/>
</dbReference>
<dbReference type="STRING" id="117157.SAMN04489717_1546"/>
<evidence type="ECO:0000259" key="2">
    <source>
        <dbReference type="Pfam" id="PF00561"/>
    </source>
</evidence>
<feature type="domain" description="AB hydrolase-1" evidence="2">
    <location>
        <begin position="31"/>
        <end position="145"/>
    </location>
</feature>
<dbReference type="Proteomes" id="UP000198983">
    <property type="component" value="Chromosome I"/>
</dbReference>
<dbReference type="GO" id="GO:0016787">
    <property type="term" value="F:hydrolase activity"/>
    <property type="evidence" value="ECO:0007669"/>
    <property type="project" value="UniProtKB-KW"/>
</dbReference>
<organism evidence="3 4">
    <name type="scientific">Actinopolymorpha singaporensis</name>
    <dbReference type="NCBI Taxonomy" id="117157"/>
    <lineage>
        <taxon>Bacteria</taxon>
        <taxon>Bacillati</taxon>
        <taxon>Actinomycetota</taxon>
        <taxon>Actinomycetes</taxon>
        <taxon>Propionibacteriales</taxon>
        <taxon>Actinopolymorphaceae</taxon>
        <taxon>Actinopolymorpha</taxon>
    </lineage>
</organism>
<name>A0A1H1P9E5_9ACTN</name>
<dbReference type="PANTHER" id="PTHR43329">
    <property type="entry name" value="EPOXIDE HYDROLASE"/>
    <property type="match status" value="1"/>
</dbReference>
<dbReference type="Gene3D" id="3.40.50.1820">
    <property type="entry name" value="alpha/beta hydrolase"/>
    <property type="match status" value="1"/>
</dbReference>
<protein>
    <submittedName>
        <fullName evidence="3">Pimeloyl-ACP methyl ester carboxylesterase</fullName>
    </submittedName>
</protein>
<sequence length="296" mass="33703">MPYVEGVEHRFVEAGGVRFHVAEAGPAEGTPVLFLHGFPQHWYAWRHVVPLLAGRHRLIMPDFRGFGWSDAPYRGYDTGTRADDVLALMDALGLDRVLLVGHEWGAWVGFMACIRAPERFDRFLALSMIHPWPEHRRLIRHAWRQWYTIPWEYPVIGGALLRHWPTFTRYILRRGVTNPDVWRRADLDEFTESVRARARAHAGRALHWQYVLRDIPRLLIGRHRALRLTVPTTLLFGTDDFAMSPEALAGGERHATDLVVRVVPGGHYLADEQPGLVADAIRSLSAGFAHAQEPVG</sequence>
<evidence type="ECO:0000256" key="1">
    <source>
        <dbReference type="ARBA" id="ARBA00022801"/>
    </source>
</evidence>
<dbReference type="PRINTS" id="PR00412">
    <property type="entry name" value="EPOXHYDRLASE"/>
</dbReference>
<dbReference type="InterPro" id="IPR000073">
    <property type="entry name" value="AB_hydrolase_1"/>
</dbReference>
<proteinExistence type="predicted"/>
<reference evidence="3 4" key="1">
    <citation type="submission" date="2016-10" db="EMBL/GenBank/DDBJ databases">
        <authorList>
            <person name="de Groot N.N."/>
        </authorList>
    </citation>
    <scope>NUCLEOTIDE SEQUENCE [LARGE SCALE GENOMIC DNA]</scope>
    <source>
        <strain evidence="3 4">DSM 22024</strain>
    </source>
</reference>
<gene>
    <name evidence="3" type="ORF">SAMN04489717_1546</name>
</gene>
<dbReference type="InterPro" id="IPR029058">
    <property type="entry name" value="AB_hydrolase_fold"/>
</dbReference>
<dbReference type="PRINTS" id="PR00111">
    <property type="entry name" value="ABHYDROLASE"/>
</dbReference>
<dbReference type="RefSeq" id="WP_157728296.1">
    <property type="nucleotide sequence ID" value="NZ_LT629732.1"/>
</dbReference>
<dbReference type="Pfam" id="PF00561">
    <property type="entry name" value="Abhydrolase_1"/>
    <property type="match status" value="1"/>
</dbReference>
<keyword evidence="4" id="KW-1185">Reference proteome</keyword>
<accession>A0A1H1P9E5</accession>
<dbReference type="AlphaFoldDB" id="A0A1H1P9E5"/>
<evidence type="ECO:0000313" key="3">
    <source>
        <dbReference type="EMBL" id="SDS07773.1"/>
    </source>
</evidence>
<dbReference type="InterPro" id="IPR000639">
    <property type="entry name" value="Epox_hydrolase-like"/>
</dbReference>
<dbReference type="EMBL" id="LT629732">
    <property type="protein sequence ID" value="SDS07773.1"/>
    <property type="molecule type" value="Genomic_DNA"/>
</dbReference>
<dbReference type="OrthoDB" id="2987348at2"/>